<feature type="compositionally biased region" description="Basic and acidic residues" evidence="2">
    <location>
        <begin position="14"/>
        <end position="28"/>
    </location>
</feature>
<accession>A0A7R7ZTQ7</accession>
<keyword evidence="4" id="KW-1185">Reference proteome</keyword>
<dbReference type="KEGG" id="ache:ACHE_80829S"/>
<dbReference type="Proteomes" id="UP000637239">
    <property type="component" value="Chromosome 8"/>
</dbReference>
<feature type="coiled-coil region" evidence="1">
    <location>
        <begin position="106"/>
        <end position="154"/>
    </location>
</feature>
<protein>
    <submittedName>
        <fullName evidence="3">Uncharacterized protein</fullName>
    </submittedName>
</protein>
<dbReference type="AlphaFoldDB" id="A0A7R7ZTQ7"/>
<gene>
    <name evidence="3" type="ORF">ACHE_80829S</name>
</gene>
<feature type="region of interest" description="Disordered" evidence="2">
    <location>
        <begin position="1"/>
        <end position="42"/>
    </location>
</feature>
<organism evidence="3 4">
    <name type="scientific">Aspergillus chevalieri</name>
    <name type="common">Eurotium chevalieri</name>
    <dbReference type="NCBI Taxonomy" id="182096"/>
    <lineage>
        <taxon>Eukaryota</taxon>
        <taxon>Fungi</taxon>
        <taxon>Dikarya</taxon>
        <taxon>Ascomycota</taxon>
        <taxon>Pezizomycotina</taxon>
        <taxon>Eurotiomycetes</taxon>
        <taxon>Eurotiomycetidae</taxon>
        <taxon>Eurotiales</taxon>
        <taxon>Aspergillaceae</taxon>
        <taxon>Aspergillus</taxon>
        <taxon>Aspergillus subgen. Aspergillus</taxon>
    </lineage>
</organism>
<sequence>MPRLRNTIASTRANRNEANDDETNRNEANDNTNQENRRSSVFIDGDDNEEQQMVTLEEFLQFVSEKPEWLYEKLCSIHQRYEECIDEQGVQRAERELQGRTKDGEIALLRCELEEVREQLQDRIDNDEHVQRELAETRSERDAYSRQIAKMAMQLTNSGNQEPMPTTTSVRKTTKIPDPPMLTDGKEPQFEDWLLLMTKNLLPTPTISTIPNSVWHMWLAAVRARPGSTSPLVCERMP</sequence>
<evidence type="ECO:0000256" key="2">
    <source>
        <dbReference type="SAM" id="MobiDB-lite"/>
    </source>
</evidence>
<dbReference type="EMBL" id="AP024423">
    <property type="protein sequence ID" value="BCR92929.1"/>
    <property type="molecule type" value="Genomic_DNA"/>
</dbReference>
<feature type="region of interest" description="Disordered" evidence="2">
    <location>
        <begin position="157"/>
        <end position="185"/>
    </location>
</feature>
<reference evidence="3" key="1">
    <citation type="submission" date="2021-01" db="EMBL/GenBank/DDBJ databases">
        <authorList>
            <consortium name="Aspergillus chevalieri M1 genome sequencing consortium"/>
            <person name="Kazuki M."/>
            <person name="Futagami T."/>
        </authorList>
    </citation>
    <scope>NUCLEOTIDE SEQUENCE</scope>
    <source>
        <strain evidence="3">M1</strain>
    </source>
</reference>
<proteinExistence type="predicted"/>
<dbReference type="RefSeq" id="XP_043141442.1">
    <property type="nucleotide sequence ID" value="XM_043284243.1"/>
</dbReference>
<name>A0A7R7ZTQ7_ASPCH</name>
<keyword evidence="1" id="KW-0175">Coiled coil</keyword>
<feature type="compositionally biased region" description="Polar residues" evidence="2">
    <location>
        <begin position="157"/>
        <end position="171"/>
    </location>
</feature>
<reference evidence="3" key="2">
    <citation type="submission" date="2021-02" db="EMBL/GenBank/DDBJ databases">
        <title>Aspergillus chevalieri M1 genome sequence.</title>
        <authorList>
            <person name="Kadooka C."/>
            <person name="Mori K."/>
            <person name="Futagami T."/>
        </authorList>
    </citation>
    <scope>NUCLEOTIDE SEQUENCE</scope>
    <source>
        <strain evidence="3">M1</strain>
    </source>
</reference>
<evidence type="ECO:0000313" key="3">
    <source>
        <dbReference type="EMBL" id="BCR92929.1"/>
    </source>
</evidence>
<dbReference type="GeneID" id="66987278"/>
<evidence type="ECO:0000313" key="4">
    <source>
        <dbReference type="Proteomes" id="UP000637239"/>
    </source>
</evidence>
<evidence type="ECO:0000256" key="1">
    <source>
        <dbReference type="SAM" id="Coils"/>
    </source>
</evidence>